<protein>
    <submittedName>
        <fullName evidence="1">F-box protein</fullName>
    </submittedName>
</protein>
<dbReference type="Proteomes" id="UP001164539">
    <property type="component" value="Chromosome 7"/>
</dbReference>
<dbReference type="EMBL" id="CM051400">
    <property type="protein sequence ID" value="KAJ4713984.1"/>
    <property type="molecule type" value="Genomic_DNA"/>
</dbReference>
<comment type="caution">
    <text evidence="1">The sequence shown here is derived from an EMBL/GenBank/DDBJ whole genome shotgun (WGS) entry which is preliminary data.</text>
</comment>
<evidence type="ECO:0000313" key="1">
    <source>
        <dbReference type="EMBL" id="KAJ4713984.1"/>
    </source>
</evidence>
<accession>A0ACC1XTE1</accession>
<sequence>MLTNNGDFSEDVLIEILSKLSVKPLLRFRCVCKSWYDLVENPSFIHKHFKNEDNTRLIVRYTDSDDDGSDDFYYPKICFSLFLDETLADLSSQDLLPQMPILGVLFGPFDGIFCSFVNNFRIALWNLATKECKALPQCIPILPQNIEVSCSNVGFGLDPISNNYKLVWILTLWDDKRNTFYEFTHVGVYNLSTNSWRDFKGFEISKYNLRDVLDSMYHGGVCYWLAIRDGYGEVILSFSLNDEIFQEVQEPCIIEFAPKTLGVYNDYLCLIILDPSKSCFDAWIMKERHWIKQFTTRPFAEVDRPIGLWKNGAFFIRTSMGQLLLYYPSTQEIRDLQLRSSEYSIYNYKESLITLKAKDSLLDILNMG</sequence>
<organism evidence="1 2">
    <name type="scientific">Melia azedarach</name>
    <name type="common">Chinaberry tree</name>
    <dbReference type="NCBI Taxonomy" id="155640"/>
    <lineage>
        <taxon>Eukaryota</taxon>
        <taxon>Viridiplantae</taxon>
        <taxon>Streptophyta</taxon>
        <taxon>Embryophyta</taxon>
        <taxon>Tracheophyta</taxon>
        <taxon>Spermatophyta</taxon>
        <taxon>Magnoliopsida</taxon>
        <taxon>eudicotyledons</taxon>
        <taxon>Gunneridae</taxon>
        <taxon>Pentapetalae</taxon>
        <taxon>rosids</taxon>
        <taxon>malvids</taxon>
        <taxon>Sapindales</taxon>
        <taxon>Meliaceae</taxon>
        <taxon>Melia</taxon>
    </lineage>
</organism>
<gene>
    <name evidence="1" type="ORF">OWV82_012539</name>
</gene>
<proteinExistence type="predicted"/>
<name>A0ACC1XTE1_MELAZ</name>
<evidence type="ECO:0000313" key="2">
    <source>
        <dbReference type="Proteomes" id="UP001164539"/>
    </source>
</evidence>
<keyword evidence="2" id="KW-1185">Reference proteome</keyword>
<reference evidence="1 2" key="1">
    <citation type="journal article" date="2023" name="Science">
        <title>Complex scaffold remodeling in plant triterpene biosynthesis.</title>
        <authorList>
            <person name="De La Pena R."/>
            <person name="Hodgson H."/>
            <person name="Liu J.C."/>
            <person name="Stephenson M.J."/>
            <person name="Martin A.C."/>
            <person name="Owen C."/>
            <person name="Harkess A."/>
            <person name="Leebens-Mack J."/>
            <person name="Jimenez L.E."/>
            <person name="Osbourn A."/>
            <person name="Sattely E.S."/>
        </authorList>
    </citation>
    <scope>NUCLEOTIDE SEQUENCE [LARGE SCALE GENOMIC DNA]</scope>
    <source>
        <strain evidence="2">cv. JPN11</strain>
        <tissue evidence="1">Leaf</tissue>
    </source>
</reference>